<feature type="coiled-coil region" evidence="1">
    <location>
        <begin position="37"/>
        <end position="88"/>
    </location>
</feature>
<dbReference type="AlphaFoldDB" id="A0A842HD13"/>
<keyword evidence="3" id="KW-1185">Reference proteome</keyword>
<comment type="caution">
    <text evidence="2">The sequence shown here is derived from an EMBL/GenBank/DDBJ whole genome shotgun (WGS) entry which is preliminary data.</text>
</comment>
<evidence type="ECO:0008006" key="4">
    <source>
        <dbReference type="Google" id="ProtNLM"/>
    </source>
</evidence>
<dbReference type="RefSeq" id="WP_185674439.1">
    <property type="nucleotide sequence ID" value="NZ_JACHVB010000013.1"/>
</dbReference>
<dbReference type="InterPro" id="IPR014717">
    <property type="entry name" value="Transl_elong_EF1B/ribsomal_bS6"/>
</dbReference>
<reference evidence="2 3" key="1">
    <citation type="submission" date="2020-07" db="EMBL/GenBank/DDBJ databases">
        <authorList>
            <person name="Feng X."/>
        </authorList>
    </citation>
    <scope>NUCLEOTIDE SEQUENCE [LARGE SCALE GENOMIC DNA]</scope>
    <source>
        <strain evidence="2 3">JCM31066</strain>
    </source>
</reference>
<organism evidence="2 3">
    <name type="scientific">Ruficoccus amylovorans</name>
    <dbReference type="NCBI Taxonomy" id="1804625"/>
    <lineage>
        <taxon>Bacteria</taxon>
        <taxon>Pseudomonadati</taxon>
        <taxon>Verrucomicrobiota</taxon>
        <taxon>Opitutia</taxon>
        <taxon>Puniceicoccales</taxon>
        <taxon>Cerasicoccaceae</taxon>
        <taxon>Ruficoccus</taxon>
    </lineage>
</organism>
<gene>
    <name evidence="2" type="ORF">H5P28_04090</name>
</gene>
<evidence type="ECO:0000313" key="3">
    <source>
        <dbReference type="Proteomes" id="UP000546464"/>
    </source>
</evidence>
<proteinExistence type="predicted"/>
<accession>A0A842HD13</accession>
<evidence type="ECO:0000256" key="1">
    <source>
        <dbReference type="SAM" id="Coils"/>
    </source>
</evidence>
<keyword evidence="1" id="KW-0175">Coiled coil</keyword>
<dbReference type="EMBL" id="JACHVB010000013">
    <property type="protein sequence ID" value="MBC2593434.1"/>
    <property type="molecule type" value="Genomic_DNA"/>
</dbReference>
<dbReference type="Proteomes" id="UP000546464">
    <property type="component" value="Unassembled WGS sequence"/>
</dbReference>
<sequence length="199" mass="21907">MSTQKIISMLKQHPLAVACAVLAVVLLAVVALRGTTYSDSEQRYDKLVSEVDEMEVNEKNSIGLSEDVETINQLAAEIESRLMREEARADHYRYFLSLAEDSKVSLTDPSLSTFLVPGTKGGNLMTSELAQAEYRLQVKGEFKQVMDFLYRLSVGRYLTRVDGMSLTANSALGNDMVQAALTVRILASAPPKPASTKKK</sequence>
<name>A0A842HD13_9BACT</name>
<dbReference type="Gene3D" id="3.30.70.60">
    <property type="match status" value="1"/>
</dbReference>
<evidence type="ECO:0000313" key="2">
    <source>
        <dbReference type="EMBL" id="MBC2593434.1"/>
    </source>
</evidence>
<protein>
    <recommendedName>
        <fullName evidence="4">Pilus assembly protein, PilO</fullName>
    </recommendedName>
</protein>